<keyword evidence="1" id="KW-0175">Coiled coil</keyword>
<keyword evidence="4" id="KW-1185">Reference proteome</keyword>
<proteinExistence type="predicted"/>
<dbReference type="Proteomes" id="UP001229651">
    <property type="component" value="Unassembled WGS sequence"/>
</dbReference>
<evidence type="ECO:0000313" key="3">
    <source>
        <dbReference type="EMBL" id="MDQ0376487.1"/>
    </source>
</evidence>
<evidence type="ECO:0000256" key="2">
    <source>
        <dbReference type="SAM" id="MobiDB-lite"/>
    </source>
</evidence>
<protein>
    <submittedName>
        <fullName evidence="3">Uncharacterized protein</fullName>
    </submittedName>
</protein>
<dbReference type="RefSeq" id="WP_306988362.1">
    <property type="nucleotide sequence ID" value="NZ_JAUSUT010000001.1"/>
</dbReference>
<dbReference type="EMBL" id="JAUSUT010000001">
    <property type="protein sequence ID" value="MDQ0376487.1"/>
    <property type="molecule type" value="Genomic_DNA"/>
</dbReference>
<evidence type="ECO:0000256" key="1">
    <source>
        <dbReference type="SAM" id="Coils"/>
    </source>
</evidence>
<comment type="caution">
    <text evidence="3">The sequence shown here is derived from an EMBL/GenBank/DDBJ whole genome shotgun (WGS) entry which is preliminary data.</text>
</comment>
<feature type="coiled-coil region" evidence="1">
    <location>
        <begin position="57"/>
        <end position="84"/>
    </location>
</feature>
<reference evidence="3 4" key="1">
    <citation type="submission" date="2023-07" db="EMBL/GenBank/DDBJ databases">
        <title>Sequencing the genomes of 1000 actinobacteria strains.</title>
        <authorList>
            <person name="Klenk H.-P."/>
        </authorList>
    </citation>
    <scope>NUCLEOTIDE SEQUENCE [LARGE SCALE GENOMIC DNA]</scope>
    <source>
        <strain evidence="3 4">DSM 45805</strain>
    </source>
</reference>
<name>A0ABU0EMK9_9PSEU</name>
<feature type="region of interest" description="Disordered" evidence="2">
    <location>
        <begin position="98"/>
        <end position="127"/>
    </location>
</feature>
<accession>A0ABU0EMK9</accession>
<feature type="compositionally biased region" description="Pro residues" evidence="2">
    <location>
        <begin position="106"/>
        <end position="121"/>
    </location>
</feature>
<organism evidence="3 4">
    <name type="scientific">Amycolatopsis thermophila</name>
    <dbReference type="NCBI Taxonomy" id="206084"/>
    <lineage>
        <taxon>Bacteria</taxon>
        <taxon>Bacillati</taxon>
        <taxon>Actinomycetota</taxon>
        <taxon>Actinomycetes</taxon>
        <taxon>Pseudonocardiales</taxon>
        <taxon>Pseudonocardiaceae</taxon>
        <taxon>Amycolatopsis</taxon>
    </lineage>
</organism>
<gene>
    <name evidence="3" type="ORF">FB470_000481</name>
</gene>
<sequence>MATIYYRGLDALGRAFYASMTQPDDKPVTLPYGAEIIDEPVYRAGMEAHHQANLVVERQSNEALAKYQAEADAARKQLAQKVVDLGIPPELLEVLIPGLDLADPPSTEPEPEPTPEPPSTPLPDDEINLEVQADATDLR</sequence>
<evidence type="ECO:0000313" key="4">
    <source>
        <dbReference type="Proteomes" id="UP001229651"/>
    </source>
</evidence>